<name>A0A6P0H2P0_9ACTN</name>
<dbReference type="Proteomes" id="UP000471152">
    <property type="component" value="Unassembled WGS sequence"/>
</dbReference>
<keyword evidence="1" id="KW-0812">Transmembrane</keyword>
<evidence type="ECO:0008006" key="6">
    <source>
        <dbReference type="Google" id="ProtNLM"/>
    </source>
</evidence>
<protein>
    <recommendedName>
        <fullName evidence="6">VTT domain-containing protein</fullName>
    </recommendedName>
</protein>
<sequence length="189" mass="19498">MPDAGTIGLIALGLLVGAVSAVTPFLPVEAYVIGLAVQNTQTVAVAGAVAAAMGQTVGKVLLFTTARGATSSRWLTRLRDRGAKEAAEIAAAEEAGEQPPGGPVKRALRPVGRWLKRVNALGVRLLSGRWGPAVVFLSGSVGIPPLLAIAFYAGTSRMSLKAFIVTCLAGRTVRFVALALVPDLVPDLF</sequence>
<evidence type="ECO:0000313" key="3">
    <source>
        <dbReference type="EMBL" id="NEN50008.1"/>
    </source>
</evidence>
<evidence type="ECO:0000313" key="5">
    <source>
        <dbReference type="Proteomes" id="UP000471152"/>
    </source>
</evidence>
<gene>
    <name evidence="3" type="ORF">G3R41_03475</name>
    <name evidence="2" type="ORF">GCU67_03475</name>
</gene>
<evidence type="ECO:0000256" key="1">
    <source>
        <dbReference type="SAM" id="Phobius"/>
    </source>
</evidence>
<organism evidence="3 5">
    <name type="scientific">Modestobacter muralis</name>
    <dbReference type="NCBI Taxonomy" id="1608614"/>
    <lineage>
        <taxon>Bacteria</taxon>
        <taxon>Bacillati</taxon>
        <taxon>Actinomycetota</taxon>
        <taxon>Actinomycetes</taxon>
        <taxon>Geodermatophilales</taxon>
        <taxon>Geodermatophilaceae</taxon>
        <taxon>Modestobacter</taxon>
    </lineage>
</organism>
<comment type="caution">
    <text evidence="3">The sequence shown here is derived from an EMBL/GenBank/DDBJ whole genome shotgun (WGS) entry which is preliminary data.</text>
</comment>
<keyword evidence="4" id="KW-1185">Reference proteome</keyword>
<accession>A0A6P0H2P0</accession>
<feature type="transmembrane region" description="Helical" evidence="1">
    <location>
        <begin position="130"/>
        <end position="153"/>
    </location>
</feature>
<dbReference type="Proteomes" id="UP000468828">
    <property type="component" value="Unassembled WGS sequence"/>
</dbReference>
<evidence type="ECO:0000313" key="4">
    <source>
        <dbReference type="Proteomes" id="UP000468828"/>
    </source>
</evidence>
<dbReference type="EMBL" id="JAAGWH010000012">
    <property type="protein sequence ID" value="NEK93241.1"/>
    <property type="molecule type" value="Genomic_DNA"/>
</dbReference>
<evidence type="ECO:0000313" key="2">
    <source>
        <dbReference type="EMBL" id="NEK93241.1"/>
    </source>
</evidence>
<proteinExistence type="predicted"/>
<reference evidence="2 4" key="1">
    <citation type="submission" date="2020-01" db="EMBL/GenBank/DDBJ databases">
        <title>the WGS Modestobacter muralis CPCC 204518.</title>
        <authorList>
            <person name="Jiang Z."/>
        </authorList>
    </citation>
    <scope>NUCLEOTIDE SEQUENCE [LARGE SCALE GENOMIC DNA]</scope>
    <source>
        <strain evidence="2 4">DSM 100205</strain>
    </source>
</reference>
<keyword evidence="1" id="KW-1133">Transmembrane helix</keyword>
<dbReference type="EMBL" id="JAAGWB010000012">
    <property type="protein sequence ID" value="NEN50008.1"/>
    <property type="molecule type" value="Genomic_DNA"/>
</dbReference>
<reference evidence="3 5" key="2">
    <citation type="submission" date="2020-02" db="EMBL/GenBank/DDBJ databases">
        <title>The WGS of Modestobacter muralis DSM 100205.</title>
        <authorList>
            <person name="Jiang Z."/>
        </authorList>
    </citation>
    <scope>NUCLEOTIDE SEQUENCE [LARGE SCALE GENOMIC DNA]</scope>
    <source>
        <strain evidence="3 5">DSM 100205</strain>
    </source>
</reference>
<dbReference type="AlphaFoldDB" id="A0A6P0H2P0"/>
<keyword evidence="1" id="KW-0472">Membrane</keyword>
<dbReference type="RefSeq" id="WP_163609706.1">
    <property type="nucleotide sequence ID" value="NZ_JAAGWB010000012.1"/>
</dbReference>